<keyword evidence="3" id="KW-0067">ATP-binding</keyword>
<dbReference type="InterPro" id="IPR036628">
    <property type="entry name" value="Clp_N_dom_sf"/>
</dbReference>
<evidence type="ECO:0000256" key="2">
    <source>
        <dbReference type="ARBA" id="ARBA00022741"/>
    </source>
</evidence>
<evidence type="ECO:0000256" key="4">
    <source>
        <dbReference type="ARBA" id="ARBA00023186"/>
    </source>
</evidence>
<dbReference type="Gene3D" id="1.10.1780.10">
    <property type="entry name" value="Clp, N-terminal domain"/>
    <property type="match status" value="2"/>
</dbReference>
<dbReference type="Gene3D" id="3.40.50.300">
    <property type="entry name" value="P-loop containing nucleotide triphosphate hydrolases"/>
    <property type="match status" value="2"/>
</dbReference>
<dbReference type="InterPro" id="IPR018368">
    <property type="entry name" value="ClpA/B_CS1"/>
</dbReference>
<dbReference type="Pfam" id="PF02861">
    <property type="entry name" value="Clp_N"/>
    <property type="match status" value="1"/>
</dbReference>
<dbReference type="PRINTS" id="PR00300">
    <property type="entry name" value="CLPPROTEASEA"/>
</dbReference>
<keyword evidence="2" id="KW-0547">Nucleotide-binding</keyword>
<name>A0A1F6MFF9_9BACT</name>
<dbReference type="InterPro" id="IPR001270">
    <property type="entry name" value="ClpA/B"/>
</dbReference>
<dbReference type="FunFam" id="3.40.50.300:FF:000010">
    <property type="entry name" value="Chaperone clpB 1, putative"/>
    <property type="match status" value="1"/>
</dbReference>
<evidence type="ECO:0000256" key="6">
    <source>
        <dbReference type="SAM" id="MobiDB-lite"/>
    </source>
</evidence>
<evidence type="ECO:0000256" key="3">
    <source>
        <dbReference type="ARBA" id="ARBA00022840"/>
    </source>
</evidence>
<dbReference type="GO" id="GO:0034605">
    <property type="term" value="P:cellular response to heat"/>
    <property type="evidence" value="ECO:0007669"/>
    <property type="project" value="TreeGrafter"/>
</dbReference>
<dbReference type="GO" id="GO:0016887">
    <property type="term" value="F:ATP hydrolysis activity"/>
    <property type="evidence" value="ECO:0007669"/>
    <property type="project" value="InterPro"/>
</dbReference>
<feature type="region of interest" description="Disordered" evidence="6">
    <location>
        <begin position="180"/>
        <end position="202"/>
    </location>
</feature>
<dbReference type="InterPro" id="IPR003959">
    <property type="entry name" value="ATPase_AAA_core"/>
</dbReference>
<dbReference type="PROSITE" id="PS00870">
    <property type="entry name" value="CLPAB_1"/>
    <property type="match status" value="1"/>
</dbReference>
<dbReference type="GO" id="GO:0005737">
    <property type="term" value="C:cytoplasm"/>
    <property type="evidence" value="ECO:0007669"/>
    <property type="project" value="TreeGrafter"/>
</dbReference>
<dbReference type="InterPro" id="IPR050130">
    <property type="entry name" value="ClpA_ClpB"/>
</dbReference>
<dbReference type="CDD" id="cd19499">
    <property type="entry name" value="RecA-like_ClpB_Hsp104-like"/>
    <property type="match status" value="1"/>
</dbReference>
<sequence>MDQRHILDNLSTHLKNTIARAISIAASMTHPDVGLLHLLLGLMEEKGSVGSEILAKSGMDKQYLLHELSKKPRAVLPHARNAGTTATMPELDGSAKQALERAMLLAYERAHNYIGTEHLLFGIIHSKDADATGLFEHARAQKKSLEEQLQNVLESTSHFPDLDEVSETLAELQAIAAQPPPIRLDAPPKSSARKRKGPVARRERTAKDVFTVELTDKKRGGAIDPVIGREKEIERLVNILLRRTKNNPVLIGEPGVGKTAIVEGLAKKITEGDVPDLLKRKKIFALDLTLLISGTIYRGEFEARLKQLIDEIAADPNAILFIDELHTIIGAGSNAGAMDAANILKPALARGELHCIGATTLDEYKKYISSDPALERRFQAIAVDEPSVEETVSILQGIKPYYEDFHRTTITDGAVRAAAELSAKYIHDAYLPDKAVDLIDEASSAARVKQKNSAEAEKVFALEDALRKCREKKEEAIHGERFDHAIHWKEKEAELLQKIQKAKAAREKTLGRQSKKGVTQKDVANVLGLKLNIAPELLLADDWERLATLPERIAERIAGQERVIGEVAQALRQAQLVARGGTRPLASFFFVGPSGVGKTELAKALARELYFDDKALIRLDMSEFSEAHGVSKLLGSPAGYVGYRERNRFADDIRSRPYSVVLFDEFDKAHADVRKLLYQILDEGELTDSTGKKISFRHAIIILTSNLGSELYKSRGIGFGGAHSAIGASSQKELENAMLAKIKEEFGAALIGRMHTVCVFEPLSDEHMELIVRRSLDKLSAQLAESRKLSVSADEKAIASLAKESYDEDAGARNMEHIVERVLHELILSELQKKTEKREYVLTKTKETYTLI</sequence>
<dbReference type="Gene3D" id="1.10.8.60">
    <property type="match status" value="2"/>
</dbReference>
<dbReference type="Pfam" id="PF10431">
    <property type="entry name" value="ClpB_D2-small"/>
    <property type="match status" value="1"/>
</dbReference>
<keyword evidence="4" id="KW-0143">Chaperone</keyword>
<dbReference type="SUPFAM" id="SSF52540">
    <property type="entry name" value="P-loop containing nucleoside triphosphate hydrolases"/>
    <property type="match status" value="2"/>
</dbReference>
<dbReference type="PANTHER" id="PTHR11638">
    <property type="entry name" value="ATP-DEPENDENT CLP PROTEASE"/>
    <property type="match status" value="1"/>
</dbReference>
<dbReference type="SUPFAM" id="SSF81923">
    <property type="entry name" value="Double Clp-N motif"/>
    <property type="match status" value="1"/>
</dbReference>
<dbReference type="PROSITE" id="PS51903">
    <property type="entry name" value="CLP_R"/>
    <property type="match status" value="1"/>
</dbReference>
<organism evidence="8 9">
    <name type="scientific">Candidatus Magasanikbacteria bacterium RIFCSPHIGHO2_02_FULL_51_14</name>
    <dbReference type="NCBI Taxonomy" id="1798683"/>
    <lineage>
        <taxon>Bacteria</taxon>
        <taxon>Candidatus Magasanikiibacteriota</taxon>
    </lineage>
</organism>
<feature type="domain" description="Clp R" evidence="7">
    <location>
        <begin position="7"/>
        <end position="155"/>
    </location>
</feature>
<dbReference type="Pfam" id="PF00004">
    <property type="entry name" value="AAA"/>
    <property type="match status" value="1"/>
</dbReference>
<dbReference type="EMBL" id="MFQE01000048">
    <property type="protein sequence ID" value="OGH70381.1"/>
    <property type="molecule type" value="Genomic_DNA"/>
</dbReference>
<comment type="caution">
    <text evidence="8">The sequence shown here is derived from an EMBL/GenBank/DDBJ whole genome shotgun (WGS) entry which is preliminary data.</text>
</comment>
<dbReference type="Pfam" id="PF07724">
    <property type="entry name" value="AAA_2"/>
    <property type="match status" value="1"/>
</dbReference>
<dbReference type="InterPro" id="IPR004176">
    <property type="entry name" value="Clp_R_N"/>
</dbReference>
<dbReference type="STRING" id="1798683.A3C90_03245"/>
<accession>A0A1F6MFF9</accession>
<protein>
    <recommendedName>
        <fullName evidence="7">Clp R domain-containing protein</fullName>
    </recommendedName>
</protein>
<dbReference type="Gene3D" id="4.10.860.10">
    <property type="entry name" value="UVR domain"/>
    <property type="match status" value="1"/>
</dbReference>
<dbReference type="InterPro" id="IPR041546">
    <property type="entry name" value="ClpA/ClpB_AAA_lid"/>
</dbReference>
<evidence type="ECO:0000259" key="7">
    <source>
        <dbReference type="PROSITE" id="PS51903"/>
    </source>
</evidence>
<dbReference type="Pfam" id="PF17871">
    <property type="entry name" value="AAA_lid_9"/>
    <property type="match status" value="1"/>
</dbReference>
<dbReference type="InterPro" id="IPR019489">
    <property type="entry name" value="Clp_ATPase_C"/>
</dbReference>
<dbReference type="InterPro" id="IPR027417">
    <property type="entry name" value="P-loop_NTPase"/>
</dbReference>
<proteinExistence type="predicted"/>
<evidence type="ECO:0000256" key="1">
    <source>
        <dbReference type="ARBA" id="ARBA00022737"/>
    </source>
</evidence>
<dbReference type="InterPro" id="IPR003593">
    <property type="entry name" value="AAA+_ATPase"/>
</dbReference>
<keyword evidence="1 5" id="KW-0677">Repeat</keyword>
<reference evidence="8 9" key="1">
    <citation type="journal article" date="2016" name="Nat. Commun.">
        <title>Thousands of microbial genomes shed light on interconnected biogeochemical processes in an aquifer system.</title>
        <authorList>
            <person name="Anantharaman K."/>
            <person name="Brown C.T."/>
            <person name="Hug L.A."/>
            <person name="Sharon I."/>
            <person name="Castelle C.J."/>
            <person name="Probst A.J."/>
            <person name="Thomas B.C."/>
            <person name="Singh A."/>
            <person name="Wilkins M.J."/>
            <person name="Karaoz U."/>
            <person name="Brodie E.L."/>
            <person name="Williams K.H."/>
            <person name="Hubbard S.S."/>
            <person name="Banfield J.F."/>
        </authorList>
    </citation>
    <scope>NUCLEOTIDE SEQUENCE [LARGE SCALE GENOMIC DNA]</scope>
</reference>
<evidence type="ECO:0000313" key="9">
    <source>
        <dbReference type="Proteomes" id="UP000177457"/>
    </source>
</evidence>
<dbReference type="AlphaFoldDB" id="A0A1F6MFF9"/>
<evidence type="ECO:0000313" key="8">
    <source>
        <dbReference type="EMBL" id="OGH70381.1"/>
    </source>
</evidence>
<evidence type="ECO:0000256" key="5">
    <source>
        <dbReference type="PROSITE-ProRule" id="PRU01251"/>
    </source>
</evidence>
<gene>
    <name evidence="8" type="ORF">A3C90_03245</name>
</gene>
<dbReference type="CDD" id="cd00009">
    <property type="entry name" value="AAA"/>
    <property type="match status" value="1"/>
</dbReference>
<dbReference type="Proteomes" id="UP000177457">
    <property type="component" value="Unassembled WGS sequence"/>
</dbReference>
<dbReference type="GO" id="GO:0005524">
    <property type="term" value="F:ATP binding"/>
    <property type="evidence" value="ECO:0007669"/>
    <property type="project" value="UniProtKB-KW"/>
</dbReference>
<dbReference type="SMART" id="SM00382">
    <property type="entry name" value="AAA"/>
    <property type="match status" value="2"/>
</dbReference>
<dbReference type="PANTHER" id="PTHR11638:SF18">
    <property type="entry name" value="HEAT SHOCK PROTEIN 104"/>
    <property type="match status" value="1"/>
</dbReference>
<dbReference type="SMART" id="SM01086">
    <property type="entry name" value="ClpB_D2-small"/>
    <property type="match status" value="1"/>
</dbReference>